<dbReference type="GO" id="GO:0016874">
    <property type="term" value="F:ligase activity"/>
    <property type="evidence" value="ECO:0007669"/>
    <property type="project" value="UniProtKB-KW"/>
</dbReference>
<feature type="domain" description="Carrier" evidence="5">
    <location>
        <begin position="893"/>
        <end position="968"/>
    </location>
</feature>
<dbReference type="GO" id="GO:0008610">
    <property type="term" value="P:lipid biosynthetic process"/>
    <property type="evidence" value="ECO:0007669"/>
    <property type="project" value="UniProtKB-ARBA"/>
</dbReference>
<reference evidence="6" key="1">
    <citation type="submission" date="2021-02" db="EMBL/GenBank/DDBJ databases">
        <title>Natronoglycomyces albus gen. nov., sp. nov, a haloalkaliphilic actinobacterium from a soda solonchak soil.</title>
        <authorList>
            <person name="Sorokin D.Y."/>
            <person name="Khijniak T.V."/>
            <person name="Zakharycheva A.P."/>
            <person name="Boueva O.V."/>
            <person name="Ariskina E.V."/>
            <person name="Hahnke R.L."/>
            <person name="Bunk B."/>
            <person name="Sproer C."/>
            <person name="Schumann P."/>
            <person name="Evtushenko L.I."/>
            <person name="Kublanov I.V."/>
        </authorList>
    </citation>
    <scope>NUCLEOTIDE SEQUENCE</scope>
    <source>
        <strain evidence="6">DSM 106290</strain>
    </source>
</reference>
<evidence type="ECO:0000313" key="7">
    <source>
        <dbReference type="Proteomes" id="UP000662939"/>
    </source>
</evidence>
<dbReference type="InterPro" id="IPR023213">
    <property type="entry name" value="CAT-like_dom_sf"/>
</dbReference>
<dbReference type="GO" id="GO:0044550">
    <property type="term" value="P:secondary metabolite biosynthetic process"/>
    <property type="evidence" value="ECO:0007669"/>
    <property type="project" value="TreeGrafter"/>
</dbReference>
<dbReference type="Gene3D" id="1.10.1200.10">
    <property type="entry name" value="ACP-like"/>
    <property type="match status" value="1"/>
</dbReference>
<dbReference type="SUPFAM" id="SSF47336">
    <property type="entry name" value="ACP-like"/>
    <property type="match status" value="1"/>
</dbReference>
<comment type="cofactor">
    <cofactor evidence="1">
        <name>pantetheine 4'-phosphate</name>
        <dbReference type="ChEBI" id="CHEBI:47942"/>
    </cofactor>
</comment>
<accession>A0A895XNB9</accession>
<dbReference type="SUPFAM" id="SSF51735">
    <property type="entry name" value="NAD(P)-binding Rossmann-fold domains"/>
    <property type="match status" value="1"/>
</dbReference>
<dbReference type="InterPro" id="IPR020806">
    <property type="entry name" value="PKS_PP-bd"/>
</dbReference>
<keyword evidence="2" id="KW-0596">Phosphopantetheine</keyword>
<dbReference type="Gene3D" id="3.40.50.12780">
    <property type="entry name" value="N-terminal domain of ligase-like"/>
    <property type="match status" value="1"/>
</dbReference>
<dbReference type="GO" id="GO:0005737">
    <property type="term" value="C:cytoplasm"/>
    <property type="evidence" value="ECO:0007669"/>
    <property type="project" value="TreeGrafter"/>
</dbReference>
<dbReference type="InterPro" id="IPR025110">
    <property type="entry name" value="AMP-bd_C"/>
</dbReference>
<dbReference type="Gene3D" id="3.30.559.10">
    <property type="entry name" value="Chloramphenicol acetyltransferase-like domain"/>
    <property type="match status" value="1"/>
</dbReference>
<dbReference type="GO" id="GO:0031177">
    <property type="term" value="F:phosphopantetheine binding"/>
    <property type="evidence" value="ECO:0007669"/>
    <property type="project" value="InterPro"/>
</dbReference>
<dbReference type="InterPro" id="IPR009081">
    <property type="entry name" value="PP-bd_ACP"/>
</dbReference>
<dbReference type="CDD" id="cd05930">
    <property type="entry name" value="A_NRPS"/>
    <property type="match status" value="1"/>
</dbReference>
<evidence type="ECO:0000256" key="3">
    <source>
        <dbReference type="ARBA" id="ARBA00022553"/>
    </source>
</evidence>
<sequence length="1317" mass="142218">MTSDDYASTVRATNVPPTQLPLTSAAEGIYRGQKLDPAYPGYWTAVACEIIGPVDRSRLRDCINATMREATAFHTRFVETADGEAHQIIDQAADWQLEHVDLGEHVDLWAAAEPFMRQWRSTAADVANGPLFRTALFTGGGKALWYLQAHHLVSDGYGYSMLYAQVSRRYRDAMRTRDGFGDLETLLRADQAYQASPERESDREYWLRLLDDATATGFSDTIGFPRAEPLLHRITLPPNALAESGGAWPHRLLAAVAAALHRRRGTQRPVIGLPVSGRTGPAARTPGMVMNIVPIPVDIRAKASVQDLTDQVSATIKASRPHLRYRYEWLRRDLGLSPSRQRLFAPVVNVIPFFDPPQIPGCEVRLHPITAGPVDDLSITAHGPHALTMEANPDCYRPEDLPGIAEDIITMLTQRSTPVGQWRELAATPAPKTVTMTERLDRHVATAPDAVALIDGQQRLTYRDLQQRAEEVAGALIEQGARPGELVALDLPRGAEAIVAILAVHYAGLAYVPLDPGASPERRDAIIASAVPRMRLSSPLPTGTPQRAPARAENDAYVIFTSGSTGDPKGVRVSHAARDFFVSSALERYGFSAQDRVLQFAPLHFDAHVEEVFVTLAAGGCLVLRDESATESLRAFMEFVHRNSISILDLPTAYWHELTLALHTGQISLPPTVHTVIIGGEAAATERLAQWHAVIGSQVRLINTYGPTEATVVCVAADLRPHEPLRLGTPLPGVAAAVGPGNELYIAGPGLASGYLGTTASLSVPVAGRQWYRTGDVVTVHEDQTLSYVGRSDDEVKISGHRVHPLEVESVLLRHPDVAEAAVLVDQTTAPLRLVAFVSGDIDAEALHDHARAHLVEAARPSHVVRLDRIPRTSSGKLDYRSLAIPAGPSDIEAATATEQIVIDIFTAVLGAAPPRRDADFFHHGGSSLKAVAVASRLSAKLGRDITASTVFAAPTIAGLAAQIDGDATGEEWDLATDTAWKPIDIRAPQGTSIAVTGGTGFVGSWLIAHLLRTTDRHIHCLGRGTRKRLESAVLAAGADPSQLGRLHILESQLDRDDLGLDATGRAMFTQVGTIIHCAAEVSLGRGYSSLRRVNTLAVGQLLRIAAESGTAFHHVSTVALGVGRELPEDFVPHHDGLTDGYQHSKWAAEELLRQAGESGLSVACYRLGRVVPPSGTDVTNSGDLVSQIDAVGQAMGSLPDLPIREPWIEVDVAARNIAALAMRGARGVWNLTVGEPVDLSTRWKEMAARIGAEFLPMPLWRERLEANDSAQAQALHAFFAQHQAPSVPAEPTIHNDRFAEWLKSESNSSPLTPTSP</sequence>
<dbReference type="Pfam" id="PF00668">
    <property type="entry name" value="Condensation"/>
    <property type="match status" value="1"/>
</dbReference>
<evidence type="ECO:0000256" key="4">
    <source>
        <dbReference type="ARBA" id="ARBA00022598"/>
    </source>
</evidence>
<dbReference type="PANTHER" id="PTHR45527">
    <property type="entry name" value="NONRIBOSOMAL PEPTIDE SYNTHETASE"/>
    <property type="match status" value="1"/>
</dbReference>
<keyword evidence="7" id="KW-1185">Reference proteome</keyword>
<dbReference type="Proteomes" id="UP000662939">
    <property type="component" value="Chromosome"/>
</dbReference>
<dbReference type="GO" id="GO:0043041">
    <property type="term" value="P:amino acid activation for nonribosomal peptide biosynthetic process"/>
    <property type="evidence" value="ECO:0007669"/>
    <property type="project" value="TreeGrafter"/>
</dbReference>
<dbReference type="Gene3D" id="3.30.559.30">
    <property type="entry name" value="Nonribosomal peptide synthetase, condensation domain"/>
    <property type="match status" value="1"/>
</dbReference>
<dbReference type="PROSITE" id="PS50075">
    <property type="entry name" value="CARRIER"/>
    <property type="match status" value="1"/>
</dbReference>
<dbReference type="SUPFAM" id="SSF52777">
    <property type="entry name" value="CoA-dependent acyltransferases"/>
    <property type="match status" value="2"/>
</dbReference>
<keyword evidence="4" id="KW-0436">Ligase</keyword>
<dbReference type="PROSITE" id="PS00455">
    <property type="entry name" value="AMP_BINDING"/>
    <property type="match status" value="1"/>
</dbReference>
<dbReference type="InterPro" id="IPR036291">
    <property type="entry name" value="NAD(P)-bd_dom_sf"/>
</dbReference>
<dbReference type="InterPro" id="IPR042099">
    <property type="entry name" value="ANL_N_sf"/>
</dbReference>
<dbReference type="InterPro" id="IPR001242">
    <property type="entry name" value="Condensation_dom"/>
</dbReference>
<evidence type="ECO:0000259" key="5">
    <source>
        <dbReference type="PROSITE" id="PS50075"/>
    </source>
</evidence>
<dbReference type="Pfam" id="PF07993">
    <property type="entry name" value="NAD_binding_4"/>
    <property type="match status" value="1"/>
</dbReference>
<dbReference type="Pfam" id="PF13193">
    <property type="entry name" value="AMP-binding_C"/>
    <property type="match status" value="1"/>
</dbReference>
<evidence type="ECO:0000256" key="1">
    <source>
        <dbReference type="ARBA" id="ARBA00001957"/>
    </source>
</evidence>
<dbReference type="Pfam" id="PF00550">
    <property type="entry name" value="PP-binding"/>
    <property type="match status" value="1"/>
</dbReference>
<dbReference type="SMART" id="SM00823">
    <property type="entry name" value="PKS_PP"/>
    <property type="match status" value="1"/>
</dbReference>
<dbReference type="PANTHER" id="PTHR45527:SF1">
    <property type="entry name" value="FATTY ACID SYNTHASE"/>
    <property type="match status" value="1"/>
</dbReference>
<dbReference type="EMBL" id="CP070496">
    <property type="protein sequence ID" value="QSB03976.1"/>
    <property type="molecule type" value="Genomic_DNA"/>
</dbReference>
<dbReference type="SUPFAM" id="SSF56801">
    <property type="entry name" value="Acetyl-CoA synthetase-like"/>
    <property type="match status" value="1"/>
</dbReference>
<organism evidence="6 7">
    <name type="scientific">Natronoglycomyces albus</name>
    <dbReference type="NCBI Taxonomy" id="2811108"/>
    <lineage>
        <taxon>Bacteria</taxon>
        <taxon>Bacillati</taxon>
        <taxon>Actinomycetota</taxon>
        <taxon>Actinomycetes</taxon>
        <taxon>Glycomycetales</taxon>
        <taxon>Glycomycetaceae</taxon>
        <taxon>Natronoglycomyces</taxon>
    </lineage>
</organism>
<dbReference type="InterPro" id="IPR045851">
    <property type="entry name" value="AMP-bd_C_sf"/>
</dbReference>
<dbReference type="InterPro" id="IPR036736">
    <property type="entry name" value="ACP-like_sf"/>
</dbReference>
<proteinExistence type="predicted"/>
<name>A0A895XNB9_9ACTN</name>
<evidence type="ECO:0000313" key="6">
    <source>
        <dbReference type="EMBL" id="QSB03976.1"/>
    </source>
</evidence>
<dbReference type="InterPro" id="IPR020845">
    <property type="entry name" value="AMP-binding_CS"/>
</dbReference>
<keyword evidence="3" id="KW-0597">Phosphoprotein</keyword>
<gene>
    <name evidence="6" type="ORF">JQS30_09075</name>
</gene>
<dbReference type="KEGG" id="nav:JQS30_09075"/>
<dbReference type="InterPro" id="IPR013120">
    <property type="entry name" value="FAR_NAD-bd"/>
</dbReference>
<dbReference type="RefSeq" id="WP_213169974.1">
    <property type="nucleotide sequence ID" value="NZ_CP070496.1"/>
</dbReference>
<protein>
    <submittedName>
        <fullName evidence="6">AMP-binding protein</fullName>
    </submittedName>
</protein>
<dbReference type="Pfam" id="PF00501">
    <property type="entry name" value="AMP-binding"/>
    <property type="match status" value="2"/>
</dbReference>
<dbReference type="Gene3D" id="3.40.50.720">
    <property type="entry name" value="NAD(P)-binding Rossmann-like Domain"/>
    <property type="match status" value="1"/>
</dbReference>
<dbReference type="InterPro" id="IPR000873">
    <property type="entry name" value="AMP-dep_synth/lig_dom"/>
</dbReference>
<evidence type="ECO:0000256" key="2">
    <source>
        <dbReference type="ARBA" id="ARBA00022450"/>
    </source>
</evidence>
<dbReference type="Gene3D" id="3.30.300.30">
    <property type="match status" value="1"/>
</dbReference>